<feature type="transmembrane region" description="Helical" evidence="1">
    <location>
        <begin position="6"/>
        <end position="25"/>
    </location>
</feature>
<reference evidence="2" key="1">
    <citation type="submission" date="2020-09" db="EMBL/GenBank/DDBJ databases">
        <title>Bacillus faecalis sp. nov., a moderately halophilic bacterium isolated from cow faeces.</title>
        <authorList>
            <person name="Jiang L."/>
            <person name="Lee J."/>
        </authorList>
    </citation>
    <scope>NUCLEOTIDE SEQUENCE</scope>
    <source>
        <strain evidence="2">AGMB 02131</strain>
    </source>
</reference>
<comment type="caution">
    <text evidence="2">The sequence shown here is derived from an EMBL/GenBank/DDBJ whole genome shotgun (WGS) entry which is preliminary data.</text>
</comment>
<organism evidence="2 3">
    <name type="scientific">Peribacillus faecalis</name>
    <dbReference type="NCBI Taxonomy" id="2772559"/>
    <lineage>
        <taxon>Bacteria</taxon>
        <taxon>Bacillati</taxon>
        <taxon>Bacillota</taxon>
        <taxon>Bacilli</taxon>
        <taxon>Bacillales</taxon>
        <taxon>Bacillaceae</taxon>
        <taxon>Peribacillus</taxon>
    </lineage>
</organism>
<evidence type="ECO:0000313" key="2">
    <source>
        <dbReference type="EMBL" id="MBD3108099.1"/>
    </source>
</evidence>
<dbReference type="AlphaFoldDB" id="A0A927HAM8"/>
<dbReference type="Pfam" id="PF09581">
    <property type="entry name" value="Spore_III_AF"/>
    <property type="match status" value="1"/>
</dbReference>
<dbReference type="RefSeq" id="WP_190997644.1">
    <property type="nucleotide sequence ID" value="NZ_JACXSI010000013.1"/>
</dbReference>
<keyword evidence="1" id="KW-1133">Transmembrane helix</keyword>
<gene>
    <name evidence="2" type="primary">spoIIIAF</name>
    <name evidence="2" type="ORF">IEO70_06940</name>
</gene>
<name>A0A927HAM8_9BACI</name>
<dbReference type="Proteomes" id="UP000602076">
    <property type="component" value="Unassembled WGS sequence"/>
</dbReference>
<dbReference type="NCBIfam" id="TIGR02896">
    <property type="entry name" value="spore_III_AF"/>
    <property type="match status" value="1"/>
</dbReference>
<evidence type="ECO:0000313" key="3">
    <source>
        <dbReference type="Proteomes" id="UP000602076"/>
    </source>
</evidence>
<dbReference type="InterPro" id="IPR014245">
    <property type="entry name" value="Spore_III_AF"/>
</dbReference>
<evidence type="ECO:0000256" key="1">
    <source>
        <dbReference type="SAM" id="Phobius"/>
    </source>
</evidence>
<sequence length="203" mass="22874">MSYLTGWVTNIIIFIILATIMDMLLPNTAMRKYAKMVIGLLLITIMLSPIFKLLSTDIDEIVETAMSINNEQGENMEILIDSKKKEIQAVTSAYILEEVAVQLKTDGEEELINRYNYAFEHIEVSLKTLDNPVIPDDIAVISVILAEHENDNAIETVRVVDIDTKKSLTEQSEQSDDITQFLATQWGIDAEQIEVDFQFGSAN</sequence>
<keyword evidence="1" id="KW-0472">Membrane</keyword>
<keyword evidence="1" id="KW-0812">Transmembrane</keyword>
<accession>A0A927HAM8</accession>
<feature type="transmembrane region" description="Helical" evidence="1">
    <location>
        <begin position="37"/>
        <end position="54"/>
    </location>
</feature>
<keyword evidence="3" id="KW-1185">Reference proteome</keyword>
<protein>
    <submittedName>
        <fullName evidence="2">Stage III sporulation protein AF</fullName>
    </submittedName>
</protein>
<proteinExistence type="predicted"/>
<dbReference type="EMBL" id="JACXSI010000013">
    <property type="protein sequence ID" value="MBD3108099.1"/>
    <property type="molecule type" value="Genomic_DNA"/>
</dbReference>